<feature type="domain" description="Carbohydrate kinase PfkB" evidence="1">
    <location>
        <begin position="53"/>
        <end position="208"/>
    </location>
</feature>
<dbReference type="InterPro" id="IPR029056">
    <property type="entry name" value="Ribokinase-like"/>
</dbReference>
<dbReference type="InterPro" id="IPR011611">
    <property type="entry name" value="PfkB_dom"/>
</dbReference>
<dbReference type="Proteomes" id="UP001501842">
    <property type="component" value="Unassembled WGS sequence"/>
</dbReference>
<sequence length="290" mass="31650">MTPARWLGSPPEPRFALTVLGDVRVELRARIPARFTDMESDRLVYAPLRPLIAGTAVNFARNAREHFKHIGILGRVGDDSFTPVIRATLRDLGVTDLLYADPEQENGCAVMLRDPGARLLVAGERAPRLTPDDVRAGRAAIAASDLLVADGYALLEERSRAALLEAMALARSHGTPVAFDLVPHDLPDRLPLAGVLPALELADVVITEVPTLAGLLEEGAPLPGRLDGLTGHDPLWLLRDGPTAMEHVLAYQRGRLRLSYPTGFRSGVTERTGFGDRLTASELYWWLSHR</sequence>
<dbReference type="Gene3D" id="3.40.1190.20">
    <property type="match status" value="1"/>
</dbReference>
<dbReference type="SUPFAM" id="SSF53613">
    <property type="entry name" value="Ribokinase-like"/>
    <property type="match status" value="1"/>
</dbReference>
<organism evidence="2 3">
    <name type="scientific">Actinocorallia aurantiaca</name>
    <dbReference type="NCBI Taxonomy" id="46204"/>
    <lineage>
        <taxon>Bacteria</taxon>
        <taxon>Bacillati</taxon>
        <taxon>Actinomycetota</taxon>
        <taxon>Actinomycetes</taxon>
        <taxon>Streptosporangiales</taxon>
        <taxon>Thermomonosporaceae</taxon>
        <taxon>Actinocorallia</taxon>
    </lineage>
</organism>
<proteinExistence type="predicted"/>
<comment type="caution">
    <text evidence="2">The sequence shown here is derived from an EMBL/GenBank/DDBJ whole genome shotgun (WGS) entry which is preliminary data.</text>
</comment>
<protein>
    <recommendedName>
        <fullName evidence="1">Carbohydrate kinase PfkB domain-containing protein</fullName>
    </recommendedName>
</protein>
<dbReference type="RefSeq" id="WP_344455754.1">
    <property type="nucleotide sequence ID" value="NZ_BAAATZ010000030.1"/>
</dbReference>
<reference evidence="2 3" key="1">
    <citation type="journal article" date="2019" name="Int. J. Syst. Evol. Microbiol.">
        <title>The Global Catalogue of Microorganisms (GCM) 10K type strain sequencing project: providing services to taxonomists for standard genome sequencing and annotation.</title>
        <authorList>
            <consortium name="The Broad Institute Genomics Platform"/>
            <consortium name="The Broad Institute Genome Sequencing Center for Infectious Disease"/>
            <person name="Wu L."/>
            <person name="Ma J."/>
        </authorList>
    </citation>
    <scope>NUCLEOTIDE SEQUENCE [LARGE SCALE GENOMIC DNA]</scope>
    <source>
        <strain evidence="2 3">JCM 8201</strain>
    </source>
</reference>
<evidence type="ECO:0000313" key="2">
    <source>
        <dbReference type="EMBL" id="GAA2735856.1"/>
    </source>
</evidence>
<accession>A0ABN3UMV3</accession>
<evidence type="ECO:0000259" key="1">
    <source>
        <dbReference type="Pfam" id="PF00294"/>
    </source>
</evidence>
<dbReference type="EMBL" id="BAAATZ010000030">
    <property type="protein sequence ID" value="GAA2735856.1"/>
    <property type="molecule type" value="Genomic_DNA"/>
</dbReference>
<evidence type="ECO:0000313" key="3">
    <source>
        <dbReference type="Proteomes" id="UP001501842"/>
    </source>
</evidence>
<name>A0ABN3UMV3_9ACTN</name>
<gene>
    <name evidence="2" type="ORF">GCM10010439_61730</name>
</gene>
<dbReference type="Pfam" id="PF00294">
    <property type="entry name" value="PfkB"/>
    <property type="match status" value="1"/>
</dbReference>
<keyword evidence="3" id="KW-1185">Reference proteome</keyword>